<dbReference type="PANTHER" id="PTHR43244">
    <property type="match status" value="1"/>
</dbReference>
<name>A0ABP8RDF2_9PSEU</name>
<evidence type="ECO:0000313" key="4">
    <source>
        <dbReference type="Proteomes" id="UP001501598"/>
    </source>
</evidence>
<evidence type="ECO:0000259" key="2">
    <source>
        <dbReference type="Pfam" id="PF00296"/>
    </source>
</evidence>
<dbReference type="RefSeq" id="WP_345411787.1">
    <property type="nucleotide sequence ID" value="NZ_BAABGT010000004.1"/>
</dbReference>
<dbReference type="EMBL" id="BAABGT010000004">
    <property type="protein sequence ID" value="GAA4536039.1"/>
    <property type="molecule type" value="Genomic_DNA"/>
</dbReference>
<keyword evidence="1" id="KW-0560">Oxidoreductase</keyword>
<organism evidence="3 4">
    <name type="scientific">Pseudonocardia xishanensis</name>
    <dbReference type="NCBI Taxonomy" id="630995"/>
    <lineage>
        <taxon>Bacteria</taxon>
        <taxon>Bacillati</taxon>
        <taxon>Actinomycetota</taxon>
        <taxon>Actinomycetes</taxon>
        <taxon>Pseudonocardiales</taxon>
        <taxon>Pseudonocardiaceae</taxon>
        <taxon>Pseudonocardia</taxon>
    </lineage>
</organism>
<gene>
    <name evidence="3" type="ORF">GCM10023175_02340</name>
</gene>
<dbReference type="Gene3D" id="3.20.20.30">
    <property type="entry name" value="Luciferase-like domain"/>
    <property type="match status" value="1"/>
</dbReference>
<dbReference type="InterPro" id="IPR036661">
    <property type="entry name" value="Luciferase-like_sf"/>
</dbReference>
<keyword evidence="4" id="KW-1185">Reference proteome</keyword>
<proteinExistence type="predicted"/>
<protein>
    <recommendedName>
        <fullName evidence="2">Luciferase-like domain-containing protein</fullName>
    </recommendedName>
</protein>
<comment type="caution">
    <text evidence="3">The sequence shown here is derived from an EMBL/GenBank/DDBJ whole genome shotgun (WGS) entry which is preliminary data.</text>
</comment>
<evidence type="ECO:0000256" key="1">
    <source>
        <dbReference type="ARBA" id="ARBA00023002"/>
    </source>
</evidence>
<dbReference type="InterPro" id="IPR011251">
    <property type="entry name" value="Luciferase-like_dom"/>
</dbReference>
<dbReference type="Proteomes" id="UP001501598">
    <property type="component" value="Unassembled WGS sequence"/>
</dbReference>
<sequence length="326" mass="35119">MTELEFGFAVLPGRHPADLRAVGAAADELGYDRMWVPDQEFMTDPFLLLADLAARTRLDLGLALTSPFSRHPVQIARAMASVVHLDDRERSWVLGLGVGNTNLVLGPLGLRSGATSGRLVTAVDVVRRLMLGETVRPDDSDFVTEPVALQIAPTPCQVFVGSRGPRTLAAAAPVSDGLITESLFTPALVDWVRARSGIAPGTPHVAWQSVILLEPGEPVPESARRFAAMLVRTTTSEVLDLMGVGEDVADRARQGTLDTADLTDDDVRRLVAVGSPGEILERVRAAADAGVTGWSSVFLGLPDEAARTMRRFAREVMKPFRDHRCV</sequence>
<reference evidence="4" key="1">
    <citation type="journal article" date="2019" name="Int. J. Syst. Evol. Microbiol.">
        <title>The Global Catalogue of Microorganisms (GCM) 10K type strain sequencing project: providing services to taxonomists for standard genome sequencing and annotation.</title>
        <authorList>
            <consortium name="The Broad Institute Genomics Platform"/>
            <consortium name="The Broad Institute Genome Sequencing Center for Infectious Disease"/>
            <person name="Wu L."/>
            <person name="Ma J."/>
        </authorList>
    </citation>
    <scope>NUCLEOTIDE SEQUENCE [LARGE SCALE GENOMIC DNA]</scope>
    <source>
        <strain evidence="4">JCM 17906</strain>
    </source>
</reference>
<feature type="domain" description="Luciferase-like" evidence="2">
    <location>
        <begin position="15"/>
        <end position="292"/>
    </location>
</feature>
<evidence type="ECO:0000313" key="3">
    <source>
        <dbReference type="EMBL" id="GAA4536039.1"/>
    </source>
</evidence>
<dbReference type="PANTHER" id="PTHR43244:SF1">
    <property type="entry name" value="5,10-METHYLENETETRAHYDROMETHANOPTERIN REDUCTASE"/>
    <property type="match status" value="1"/>
</dbReference>
<accession>A0ABP8RDF2</accession>
<dbReference type="InterPro" id="IPR050564">
    <property type="entry name" value="F420-G6PD/mer"/>
</dbReference>
<dbReference type="Pfam" id="PF00296">
    <property type="entry name" value="Bac_luciferase"/>
    <property type="match status" value="1"/>
</dbReference>
<dbReference type="SUPFAM" id="SSF51679">
    <property type="entry name" value="Bacterial luciferase-like"/>
    <property type="match status" value="1"/>
</dbReference>